<dbReference type="OrthoDB" id="9793083at2"/>
<reference evidence="2 3" key="1">
    <citation type="submission" date="2017-02" db="EMBL/GenBank/DDBJ databases">
        <authorList>
            <person name="Peterson S.W."/>
        </authorList>
    </citation>
    <scope>NUCLEOTIDE SEQUENCE [LARGE SCALE GENOMIC DNA]</scope>
    <source>
        <strain evidence="2">Psychrobacter_piechaudii</strain>
    </source>
</reference>
<proteinExistence type="predicted"/>
<gene>
    <name evidence="2" type="primary">catD_3</name>
    <name evidence="2" type="ORF">A1232T_02199</name>
</gene>
<name>A0A1R4GXS7_9GAMM</name>
<dbReference type="SUPFAM" id="SSF53474">
    <property type="entry name" value="alpha/beta-Hydrolases"/>
    <property type="match status" value="1"/>
</dbReference>
<keyword evidence="2" id="KW-0378">Hydrolase</keyword>
<dbReference type="EC" id="3.1.1.24" evidence="2"/>
<dbReference type="InterPro" id="IPR026968">
    <property type="entry name" value="PcaD/CatD"/>
</dbReference>
<dbReference type="STRING" id="1945521.A1232T_02199"/>
<organism evidence="2 3">
    <name type="scientific">Psychrobacter piechaudii</name>
    <dbReference type="NCBI Taxonomy" id="1945521"/>
    <lineage>
        <taxon>Bacteria</taxon>
        <taxon>Pseudomonadati</taxon>
        <taxon>Pseudomonadota</taxon>
        <taxon>Gammaproteobacteria</taxon>
        <taxon>Moraxellales</taxon>
        <taxon>Moraxellaceae</taxon>
        <taxon>Psychrobacter</taxon>
    </lineage>
</organism>
<evidence type="ECO:0000313" key="2">
    <source>
        <dbReference type="EMBL" id="SJM72998.1"/>
    </source>
</evidence>
<dbReference type="NCBIfam" id="TIGR02427">
    <property type="entry name" value="protocat_pcaD"/>
    <property type="match status" value="1"/>
</dbReference>
<dbReference type="RefSeq" id="WP_077451908.1">
    <property type="nucleotide sequence ID" value="NZ_FUGE01000238.1"/>
</dbReference>
<dbReference type="PANTHER" id="PTHR43433">
    <property type="entry name" value="HYDROLASE, ALPHA/BETA FOLD FAMILY PROTEIN"/>
    <property type="match status" value="1"/>
</dbReference>
<dbReference type="InterPro" id="IPR029058">
    <property type="entry name" value="AB_hydrolase_fold"/>
</dbReference>
<protein>
    <submittedName>
        <fullName evidence="2">3-oxoadipate enol-lactonase 2</fullName>
        <ecNumber evidence="2">3.1.1.24</ecNumber>
    </submittedName>
</protein>
<evidence type="ECO:0000313" key="3">
    <source>
        <dbReference type="Proteomes" id="UP000188357"/>
    </source>
</evidence>
<dbReference type="InterPro" id="IPR050471">
    <property type="entry name" value="AB_hydrolase"/>
</dbReference>
<evidence type="ECO:0000259" key="1">
    <source>
        <dbReference type="Pfam" id="PF00561"/>
    </source>
</evidence>
<dbReference type="PANTHER" id="PTHR43433:SF5">
    <property type="entry name" value="AB HYDROLASE-1 DOMAIN-CONTAINING PROTEIN"/>
    <property type="match status" value="1"/>
</dbReference>
<dbReference type="Proteomes" id="UP000188357">
    <property type="component" value="Unassembled WGS sequence"/>
</dbReference>
<dbReference type="Gene3D" id="3.40.50.1820">
    <property type="entry name" value="alpha/beta hydrolase"/>
    <property type="match status" value="1"/>
</dbReference>
<sequence>MTNYKVTSHDGVELNVQAYGDSSNPALIFSNSLGTNLSMWQPQVEALKSKFFIICYDTRGHGDSSSTGSNRWAIDDLGQDVVTILDFLNVDKASFCGISMGGMTGQWLGINAPDRFNKIVVSNTAARIGNKEAWDTRAEQVREQGLSDLADSAPGRWFSTDFINSNPAVVNSFIAKMKAGSAEGYARCCEALADADLREDVSKITVPTLVVGGELDPVTTVDDAKWLGDKIGTNAVIKTISASHIANIESADGFTQLVKQFLLD</sequence>
<dbReference type="InterPro" id="IPR000073">
    <property type="entry name" value="AB_hydrolase_1"/>
</dbReference>
<dbReference type="GO" id="GO:0047570">
    <property type="term" value="F:3-oxoadipate enol-lactonase activity"/>
    <property type="evidence" value="ECO:0007669"/>
    <property type="project" value="UniProtKB-EC"/>
</dbReference>
<keyword evidence="3" id="KW-1185">Reference proteome</keyword>
<dbReference type="Pfam" id="PF00561">
    <property type="entry name" value="Abhydrolase_1"/>
    <property type="match status" value="1"/>
</dbReference>
<accession>A0A1R4GXS7</accession>
<feature type="domain" description="AB hydrolase-1" evidence="1">
    <location>
        <begin position="25"/>
        <end position="250"/>
    </location>
</feature>
<dbReference type="AlphaFoldDB" id="A0A1R4GXS7"/>
<dbReference type="GO" id="GO:0042952">
    <property type="term" value="P:beta-ketoadipate pathway"/>
    <property type="evidence" value="ECO:0007669"/>
    <property type="project" value="InterPro"/>
</dbReference>
<dbReference type="PRINTS" id="PR00111">
    <property type="entry name" value="ABHYDROLASE"/>
</dbReference>
<dbReference type="EMBL" id="FUGE01000238">
    <property type="protein sequence ID" value="SJM72998.1"/>
    <property type="molecule type" value="Genomic_DNA"/>
</dbReference>